<protein>
    <recommendedName>
        <fullName evidence="4">Ig-like domain-containing protein</fullName>
    </recommendedName>
</protein>
<sequence>MKLLISFLLSFSVFCISQAQVTPTVNISDHNGNVSNININCDYNFAPKKSVTLTANYPTIHQTQSYDVVSITYTPVASFSAGTIVNIEGNSGKKDDVFSKVLPLPFEFCFYGNQFQEVVVSDNGVVSFGAGNSNGDSPYTIAGQNPNLGLTKNAIFGVYHDLQNVDKVRTLTQGTTPYRQFIINYDDIPQYGSLRKSTTQIVLYETTGVIEVYIKDKPENDATNISEFRKQALIGIINADGTRGVSPPDRNTGIWSASQEAWRFVPSGTTTINVQWYNADNGTFLGSGNSINQAPTINTRYEVRVTYNLCSPVTVTDVVQVSFSTDFPTAKDVEQVYCLNSGETQTVDLTAFQTAINNDATLTFSYHESESQAHNNQSPITNPKNYSFTTDKVVYVRTLRSGICYAVSRINLRTNIRPNIATPTTPFDFCDTGNDLRENINLNNVSISGVNYLHNRAFFESLSDAQNNTNPIVAVSNYQLNVSLPSREKTIYVRIWNRNFNDASCATVIPVRLLLKPYVEVTPHEALICGVLEGQAINHNLTQYVANMVSGTLTYDLNNVKATFYRYASYTNPITDPTNAAIVMNTTLYVKLEYPNFCESRTTLKLTADVDCDGAPGGGGGGNGSGGGGVGAPALCDVTFPLNVNLERDYFPRYLPAGLTATSVTIVGFYDDAAMTSLMTNPTRYELTEDNTPKNVYVKYIIKASNTETSLDFVVNASEKRTLPKNTFAICDVLNNGREEVKLMPEYRKILEELYPFSNPSVRFFLTEVNRNLYLASSPRNESLATESVEVVGTQTTTAYALVSLEGCHYEYDLHFLLEKINVPVVSKTICDFNDDKQEAVNLVRYKSDIDAQLTADQRSATTSISYYYSEADAHTATNPITDETQAQVSTGQMSVFARVEFKEGCFVIVHLQFSFTTAVDLPVVTTLNVCDILNDGTESVDLNKSISGANASSTISFFNNEAAADANDSNFLLGMYNPTQTVSITLTTASTTVYVRVLDLVTGCIKVLPLQVNLISFPEITNNRVAICDFANNGEENVSLTEIKDQLVANNPTTLNDTMDFALYFSQAEAISATASQTTIKATQNLTAWVRITPAGTDCFYVKDINFDLIASPVVQNLNKTICNNSSRNLSGDTSEVVNLNAYRDEIVGRTLTLDDNFRFFTNENDALSGSNEIGTNYTITSFPVVVYVRTENNTTNCYSVSSITFNEYPQLAVSDTSIAFCADGQLNGNINLTEYPAKMVSDTTMYDITYHESHSNAVNDIPITSDITNYYVIPTSVIWIKFVSKDTSCFVIKRLAVSIYPSPKVNPVFQNRCDTDLSGTFTEDLTQYITQIITGEPNVNLLYTFTYHTTLVDAQNGTNAVALPTTYKFSYDDFQPNPSVPNQLRHSVFVRVVANGGIGCASQSVINFDAFLKPVTNTRTTTLTLCDDNSDDGLQTFDLTQAQNAISSQTGVNFTFYPTYVDAQNQTNDIANPALYTNVNPYSETIFARLNANGFCDDWAAINLVVYPYIQATDRVVNPICEFDNSGNRVTINLQQEASAMLLTQHSAQSSITITFHDSQVDAENGTSPITSNLANYDFSVGQKVVWVRFTNAEGCAEVRSLTLEKVANPAVTDVEIEVCDVRWDNSFTQNLKDYESQIVNDVSLVTFRYFRNSNDARNGLNELIPMHTFTRSDFSLAPSGKQMYEIVASVVSNNANACLSIATVRFVLPDMVQIHTRTATLTLCDDNSNDGLQIFDLTQAQNAISTQAGVSFTFYPTYVDAQNQTNAIANPASYTNVNPYSETIFARLNANGFCDDWAAINLVVYPYIQATDRVVNPICEFDNSGNRVTINLLQEASAMLLTQHSAQSSITITFHDSQVDAENGTSPITSNLANYDFSVGQKVVWVRFTNAEGCAEVRSLTLEKVANPVVTDVNLTLCDDDADGVYPLDLNMLDNQITTSVGVTVTYYLSESDARKGTNLINKTEVYNVPPHRLSRLYARTENVNGCIGIAKISLSTIPSLKANISVLENCENNVGRSLVAVSFENRLNFANVRYAVNSTDIAQSVAFDKFEDKIGYIETSRLPENTTISLTIFYETCQYTLPQTFNITHLQPLSVVEVPQQDIAMVAVEVSGGRTPYQYVFNGKANETSSYVIKYSDPGYVDAQGRTVKQINVVVRDALGCEVVLDIEKVFIDFNVPNFFTPDNDGNNDRWSPKNTKSYPQMITQIFDRHGRLIKILREGESWDGTYNGTSLPSGDYWYTIETNESRDGRKFVGNFTLMR</sequence>
<organism evidence="2 3">
    <name type="scientific">Capnocytophaga cynodegmi</name>
    <dbReference type="NCBI Taxonomy" id="28189"/>
    <lineage>
        <taxon>Bacteria</taxon>
        <taxon>Pseudomonadati</taxon>
        <taxon>Bacteroidota</taxon>
        <taxon>Flavobacteriia</taxon>
        <taxon>Flavobacteriales</taxon>
        <taxon>Flavobacteriaceae</taxon>
        <taxon>Capnocytophaga</taxon>
    </lineage>
</organism>
<dbReference type="GeneID" id="96781672"/>
<dbReference type="RefSeq" id="WP_098029117.1">
    <property type="nucleotide sequence ID" value="NZ_CP022378.1"/>
</dbReference>
<evidence type="ECO:0000313" key="3">
    <source>
        <dbReference type="Proteomes" id="UP000242855"/>
    </source>
</evidence>
<dbReference type="EMBL" id="CP022378">
    <property type="protein sequence ID" value="ATA68518.1"/>
    <property type="molecule type" value="Genomic_DNA"/>
</dbReference>
<feature type="signal peptide" evidence="1">
    <location>
        <begin position="1"/>
        <end position="19"/>
    </location>
</feature>
<gene>
    <name evidence="2" type="ORF">CGC48_07665</name>
</gene>
<accession>A0A250E9U1</accession>
<evidence type="ECO:0008006" key="4">
    <source>
        <dbReference type="Google" id="ProtNLM"/>
    </source>
</evidence>
<name>A0A250E9U1_9FLAO</name>
<dbReference type="InterPro" id="IPR026341">
    <property type="entry name" value="T9SS_type_B"/>
</dbReference>
<evidence type="ECO:0000313" key="2">
    <source>
        <dbReference type="EMBL" id="ATA68518.1"/>
    </source>
</evidence>
<dbReference type="Pfam" id="PF13585">
    <property type="entry name" value="CHU_C"/>
    <property type="match status" value="1"/>
</dbReference>
<dbReference type="Proteomes" id="UP000242855">
    <property type="component" value="Chromosome"/>
</dbReference>
<keyword evidence="1" id="KW-0732">Signal</keyword>
<dbReference type="NCBIfam" id="TIGR04131">
    <property type="entry name" value="Bac_Flav_CTERM"/>
    <property type="match status" value="1"/>
</dbReference>
<feature type="chain" id="PRO_5012128660" description="Ig-like domain-containing protein" evidence="1">
    <location>
        <begin position="20"/>
        <end position="2264"/>
    </location>
</feature>
<proteinExistence type="predicted"/>
<dbReference type="KEGG" id="ccyn:CGC48_07665"/>
<evidence type="ECO:0000256" key="1">
    <source>
        <dbReference type="SAM" id="SignalP"/>
    </source>
</evidence>
<reference evidence="2 3" key="1">
    <citation type="journal article" date="2017" name="Genome Announc.">
        <title>Twelve Complete Reference Genomes of Clinical Isolates in the Capnocytophaga Genus.</title>
        <authorList>
            <person name="Villarma A."/>
            <person name="Gulvik C.A."/>
            <person name="Rowe L.A."/>
            <person name="Sheth M."/>
            <person name="Juieng P."/>
            <person name="Nicholson A.C."/>
            <person name="Loparev V.N."/>
            <person name="McQuiston J.R."/>
        </authorList>
    </citation>
    <scope>NUCLEOTIDE SEQUENCE [LARGE SCALE GENOMIC DNA]</scope>
    <source>
        <strain evidence="2 3">G7591</strain>
    </source>
</reference>